<keyword evidence="17 33" id="KW-1161">Viral attachment to host cell</keyword>
<comment type="PTM">
    <text evidence="33">Palmitoylation of the transmembrane protein and of Env polyprotein (prior to its proteolytic cleavage) is essential for their association with host cell membrane lipid rafts. Palmitoylation is therefore required for envelope trafficking to classical lipid rafts, but not for viral replication.</text>
</comment>
<dbReference type="GO" id="GO:0016020">
    <property type="term" value="C:membrane"/>
    <property type="evidence" value="ECO:0007669"/>
    <property type="project" value="UniProtKB-UniRule"/>
</dbReference>
<evidence type="ECO:0000256" key="2">
    <source>
        <dbReference type="ARBA" id="ARBA00004433"/>
    </source>
</evidence>
<dbReference type="Gene3D" id="1.10.287.210">
    <property type="match status" value="1"/>
</dbReference>
<sequence length="856" mass="96963">MKVKGIRNNCFWKWGTLLLGMLMICSATEKLWVTVYYGVPVWKDATTTLFCASDAKAYDAEAHNVWATHACVPTDPNPQEIKLENVTENFNMGKNNMVEQMHEDIISLWDESLKPCVKLTPLCVTLNCTDYGNATNTNNSRWELMEKGEVKNCSFKTTTDRQDKTQTNHAFFNKLDVVPIENSDNTSYKLISCNTSVITQACPKISFEPIPIHYCTPAGFALLKCNDKKFNGTGPCKNVSTVQCTHGIRPVVSTQLLLNGSLAEEEVVIRSVNFSDNTKTIIVQLNTPVKINCTRPNNNTRKSIPMGPGRAVYATGDIIGDIRKAHCNISRADWNNTLKQIVKKLGEQFGSNKTMVFNRSAGGDPEIVMHSFNCGGEFFYCNSTQLFDSTWNSTEDLNWNSTEGSNNTGDPIILPCRIKQVINLWQEVGKAMYAPPISGQINCSSNITGLLLTRDGGVSVNSSETETFRPGGGDMRDNWRSELYKYKVVKIEPLGVAPTRAKRRVVQREKRAVGIGALFLGFLGAAGSTMGAASMTLTVQARQLLSGIVQQQNNLLRAIEAQQHMLQLTVWGIKQLQARVLAVERYLKDQQLLGIWGCSGKLICTTNVPWNTSWSNKSYEQIWNNMTWMEWEREIDNYTGKIYTLLEKSQNQQEKNEQELLELDKWASLWNWFDITQWLWYIKIFIMIVGGLIGLRIVFTVLSIVNRVRKGYSPLSFQTHLPARRGPDRPEETDEEGGERDRDRSGQLVTGFLAIIWVDLRSLFLFSYHRLRDLLLIVARIVELLGSRGWEALKYWWNLLQYWSQELKNSAVSLFDSIAIAVAEGTDRVIEVAQRIFRAIRHIPRRIRQGLERALV</sequence>
<evidence type="ECO:0000256" key="8">
    <source>
        <dbReference type="ARBA" id="ARBA00022510"/>
    </source>
</evidence>
<comment type="subcellular location">
    <molecule>Transmembrane protein gp41</molecule>
    <subcellularLocation>
        <location evidence="33">Virion membrane</location>
        <topology evidence="33">Single-pass type I membrane protein</topology>
    </subcellularLocation>
    <subcellularLocation>
        <location evidence="33">Host cell membrane</location>
        <topology evidence="33">Single-pass type I membrane protein</topology>
    </subcellularLocation>
    <subcellularLocation>
        <location evidence="33">Host endosome membrane</location>
        <topology evidence="33">Single-pass type I membrane protein</topology>
    </subcellularLocation>
    <text evidence="33">It is probably concentrated at the site of budding and incorporated into the virions possibly by contacts between the cytoplasmic tail of Env and the N-terminus of Gag.</text>
</comment>
<dbReference type="HAMAP" id="MF_04083">
    <property type="entry name" value="HIV_ENV"/>
    <property type="match status" value="1"/>
</dbReference>
<dbReference type="InterPro" id="IPR000328">
    <property type="entry name" value="GP41-like"/>
</dbReference>
<feature type="region of interest" description="Disordered" evidence="35">
    <location>
        <begin position="719"/>
        <end position="743"/>
    </location>
</feature>
<dbReference type="GO" id="GO:0020002">
    <property type="term" value="C:host cell plasma membrane"/>
    <property type="evidence" value="ECO:0007669"/>
    <property type="project" value="UniProtKB-SubCell"/>
</dbReference>
<dbReference type="GO" id="GO:0019064">
    <property type="term" value="P:fusion of virus membrane with host plasma membrane"/>
    <property type="evidence" value="ECO:0007669"/>
    <property type="project" value="UniProtKB-UniRule"/>
</dbReference>
<evidence type="ECO:0000256" key="31">
    <source>
        <dbReference type="ARBA" id="ARBA00023296"/>
    </source>
</evidence>
<evidence type="ECO:0000256" key="35">
    <source>
        <dbReference type="SAM" id="MobiDB-lite"/>
    </source>
</evidence>
<evidence type="ECO:0000256" key="27">
    <source>
        <dbReference type="ARBA" id="ARBA00023157"/>
    </source>
</evidence>
<name>A0A4D6TEV3_HV1</name>
<dbReference type="GO" id="GO:0044175">
    <property type="term" value="C:host cell endosome membrane"/>
    <property type="evidence" value="ECO:0007669"/>
    <property type="project" value="UniProtKB-SubCell"/>
</dbReference>
<keyword evidence="18 33" id="KW-0946">Virion</keyword>
<dbReference type="Pfam" id="PF00517">
    <property type="entry name" value="GP41"/>
    <property type="match status" value="1"/>
</dbReference>
<comment type="subcellular location">
    <subcellularLocation>
        <location evidence="3">Host cell membrane</location>
        <topology evidence="3">Peripheral membrane protein</topology>
    </subcellularLocation>
    <subcellularLocation>
        <location evidence="1">Host cell membrane</location>
        <topology evidence="1">Single-pass type I membrane protein</topology>
    </subcellularLocation>
    <subcellularLocation>
        <location evidence="2">Host endosome membrane</location>
        <topology evidence="2">Peripheral membrane protein</topology>
    </subcellularLocation>
    <subcellularLocation>
        <location evidence="5">Host endosome membrane</location>
        <topology evidence="5">Single-pass type I membrane protein</topology>
    </subcellularLocation>
    <subcellularLocation>
        <location evidence="6">Virion membrane</location>
        <topology evidence="6">Peripheral membrane protein</topology>
    </subcellularLocation>
    <subcellularLocation>
        <location evidence="4">Virion membrane</location>
        <topology evidence="4">Single-pass type I membrane protein</topology>
    </subcellularLocation>
</comment>
<keyword evidence="12 33" id="KW-1162">Viral penetration into host cytoplasm</keyword>
<keyword evidence="27 33" id="KW-1015">Disulfide bond</keyword>
<evidence type="ECO:0000256" key="23">
    <source>
        <dbReference type="ARBA" id="ARBA00023046"/>
    </source>
</evidence>
<keyword evidence="22 33" id="KW-1133">Transmembrane helix</keyword>
<keyword evidence="15 33" id="KW-0053">Apoptosis</keyword>
<evidence type="ECO:0000256" key="11">
    <source>
        <dbReference type="ARBA" id="ARBA00022581"/>
    </source>
</evidence>
<dbReference type="FunFam" id="1.10.287.210:FF:000001">
    <property type="entry name" value="Envelope glycoprotein gp160"/>
    <property type="match status" value="1"/>
</dbReference>
<comment type="similarity">
    <text evidence="33">Belongs to the HIV-1 env protein family.</text>
</comment>
<feature type="region of interest" description="CD4-binding loop" evidence="33">
    <location>
        <begin position="360"/>
        <end position="370"/>
    </location>
</feature>
<keyword evidence="9 33" id="KW-1032">Host cell membrane</keyword>
<keyword evidence="24 33" id="KW-0175">Coiled coil</keyword>
<evidence type="ECO:0000256" key="5">
    <source>
        <dbReference type="ARBA" id="ARBA00004578"/>
    </source>
</evidence>
<evidence type="ECO:0000259" key="37">
    <source>
        <dbReference type="Pfam" id="PF00517"/>
    </source>
</evidence>
<dbReference type="GO" id="GO:0052031">
    <property type="term" value="P:symbiont-mediated perturbation of host defense response"/>
    <property type="evidence" value="ECO:0007669"/>
    <property type="project" value="UniProtKB-UniRule"/>
</dbReference>
<dbReference type="Gene3D" id="2.170.40.20">
    <property type="entry name" value="Human immunodeficiency virus 1, Gp160, envelope glycoprotein"/>
    <property type="match status" value="2"/>
</dbReference>
<organism evidence="38">
    <name type="scientific">Human immunodeficiency virus type 1</name>
    <name type="common">HIV-1</name>
    <dbReference type="NCBI Taxonomy" id="11676"/>
    <lineage>
        <taxon>Viruses</taxon>
        <taxon>Riboviria</taxon>
        <taxon>Pararnavirae</taxon>
        <taxon>Artverviricota</taxon>
        <taxon>Revtraviricetes</taxon>
        <taxon>Ortervirales</taxon>
        <taxon>Retroviridae</taxon>
        <taxon>Orthoretrovirinae</taxon>
        <taxon>Lentivirus</taxon>
        <taxon>Lentivirus humimdef1</taxon>
    </lineage>
</organism>
<evidence type="ECO:0000256" key="33">
    <source>
        <dbReference type="HAMAP-Rule" id="MF_04083"/>
    </source>
</evidence>
<comment type="domain">
    <text evidence="33">The YXXL motif is involved in determining the exact site of viral release at the surface of infected mononuclear cells and promotes endocytosis. YXXL and di-leucine endocytosis motifs interact directly or indirectly with the clathrin adapter complexes, opperate independently, and their activities are not additive.</text>
</comment>
<keyword evidence="23 33" id="KW-1039">Host endosome</keyword>
<keyword evidence="30 33" id="KW-0449">Lipoprotein</keyword>
<evidence type="ECO:0000256" key="29">
    <source>
        <dbReference type="ARBA" id="ARBA00023280"/>
    </source>
</evidence>
<feature type="site" description="Cleavage; by host furin" evidence="33">
    <location>
        <begin position="511"/>
        <end position="512"/>
    </location>
</feature>
<dbReference type="GO" id="GO:1903908">
    <property type="term" value="P:positive regulation of plasma membrane raft polarization"/>
    <property type="evidence" value="ECO:0007669"/>
    <property type="project" value="UniProtKB-UniRule"/>
</dbReference>
<keyword evidence="13 33" id="KW-0165">Cleavage on pair of basic residues</keyword>
<evidence type="ECO:0000259" key="36">
    <source>
        <dbReference type="Pfam" id="PF00516"/>
    </source>
</evidence>
<comment type="function">
    <text evidence="33">Surface protein gp120: Attaches the virus to the host lymphoid cell by binding to the primary receptor CD4. This interaction induces a structural rearrangement creating a high affinity binding site for a chemokine coreceptor like CXCR4 and/or CCR5. Acts as a ligand for CD209/DC-SIGN and CLEC4M/DC-SIGNR, which are respectively found on dendritic cells (DCs), and on endothelial cells of liver sinusoids and lymph node sinuses. These interactions allow capture of viral particles at mucosal surfaces by these cells and subsequent transmission to permissive cells. HIV subverts the migration properties of dendritic cells to gain access to CD4+ T-cells in lymph nodes. Virus transmission to permissive T-cells occurs either in trans (without DCs infection, through viral capture and transmission), or in cis (following DCs productive infection, through the usual CD4-gp120 interaction), thereby inducing a robust infection. In trans infection, bound virions remain infectious over days and it is proposed that they are not degraded, but protected in non-lysosomal acidic organelles within the DCs close to the cell membrane thus contributing to the viral infectious potential during DCs' migration from the periphery to the lymphoid tissues. On arrival at lymphoid tissues, intact virions recycle back to DCs' cell surface allowing virus transmission to CD4+ T-cells.</text>
</comment>
<dbReference type="SUPFAM" id="SSF58069">
    <property type="entry name" value="Virus ectodomain"/>
    <property type="match status" value="1"/>
</dbReference>
<keyword evidence="20 33" id="KW-0261">Viral envelope protein</keyword>
<comment type="subunit">
    <text evidence="33">The mature envelope protein (Env) consists of a homotrimer of non-covalently associated gp120-gp41 heterodimers. The resulting complex protrudes from the virus surface as a spike. There seems to be as few as 10 spikes on the average virion. Surface protein gp120 interacts with host CD4, CCR5 and CXCR4. Gp120 also interacts with the C-type lectins CD209/DC-SIGN and CLEC4M/DC-SIGNR (collectively referred to as DC-SIGN(R)). Gp120 and gp41 interact with GalCer. Gp120 interacts with host ITGA4/ITGB7 complex; on CD4+ T-cells, this interaction results in rapid activation of integrin ITGAL/LFA-1, which facilitates efficient cell-to-cell spreading of HIV-1. Gp120 interacts with cell-associated heparan sulfate; this interaction increases virus infectivity on permissive cells and may be involved in infection of CD4- cells.</text>
</comment>
<dbReference type="GO" id="GO:0019062">
    <property type="term" value="P:virion attachment to host cell"/>
    <property type="evidence" value="ECO:0007669"/>
    <property type="project" value="UniProtKB-UniRule"/>
</dbReference>
<dbReference type="GO" id="GO:0055036">
    <property type="term" value="C:virion membrane"/>
    <property type="evidence" value="ECO:0007669"/>
    <property type="project" value="UniProtKB-SubCell"/>
</dbReference>
<keyword evidence="7 33" id="KW-1168">Fusion of virus membrane with host membrane</keyword>
<evidence type="ECO:0000256" key="30">
    <source>
        <dbReference type="ARBA" id="ARBA00023288"/>
    </source>
</evidence>
<evidence type="ECO:0000256" key="22">
    <source>
        <dbReference type="ARBA" id="ARBA00022989"/>
    </source>
</evidence>
<evidence type="ECO:0000256" key="7">
    <source>
        <dbReference type="ARBA" id="ARBA00022506"/>
    </source>
</evidence>
<feature type="disulfide bond" evidence="33">
    <location>
        <begin position="116"/>
        <end position="202"/>
    </location>
</feature>
<evidence type="ECO:0000256" key="16">
    <source>
        <dbReference type="ARBA" id="ARBA00022729"/>
    </source>
</evidence>
<dbReference type="FunFam" id="1.20.5.490:FF:000001">
    <property type="entry name" value="Envelope glycoprotein gp160"/>
    <property type="match status" value="1"/>
</dbReference>
<comment type="PTM">
    <text evidence="33">Highly glycosylated by host. The high number of glycan on the protein is reffered to as 'glycan shield' because it contributes to hide protein sequence from adaptive immune system.</text>
</comment>
<feature type="short sequence motif" description="YXXL motif; contains endocytosis signal" evidence="33">
    <location>
        <begin position="712"/>
        <end position="715"/>
    </location>
</feature>
<evidence type="ECO:0000256" key="4">
    <source>
        <dbReference type="ARBA" id="ARBA00004563"/>
    </source>
</evidence>
<keyword evidence="14 33" id="KW-0812">Transmembrane</keyword>
<comment type="miscellaneous">
    <text evidence="33">Inhibitors targeting HIV-1 viral envelope proteins are used as antiretroviral drugs. Attachment of virions to the cell surface via non-specific interactions and CD4 binding can be blocked by inhibitors that include cyanovirin-N, cyclotriazadisulfonamide analogs, PRO 2000, TNX 355 and PRO 542. In addition, BMS 806 can block CD4-induced conformational changes. Env interactions with the coreceptor molecules can be targeted by CCR5 antagonists including SCH-D, maraviroc (UK 427857) and aplaviroc (GW 873140), and the CXCR4 antagonist AMD 070. Fusion of viral and cellular membranes can be inhibited by peptides such as enfuvirtide and tifuvirtide (T 1249). Resistance to inhibitors associated with mutations in Env are observed. Most of the time, single mutations confer only a modest reduction in drug susceptibility. Combination of several mutations is usually required to develop a high-level drug resistance.</text>
</comment>
<dbReference type="InterPro" id="IPR037527">
    <property type="entry name" value="Gp160"/>
</dbReference>
<reference evidence="38" key="1">
    <citation type="journal article" date="2019" name="Nat. Commun.">
        <title>Longitudinal HIV sequencing reveals reservoir expression leading to decay which is obscured by clonal expansion.</title>
        <authorList>
            <person name="Pinzone M.R."/>
            <person name="VanBelzen D.J."/>
            <person name="Weissman S."/>
            <person name="Bertuccio M.P."/>
            <person name="Cannon L."/>
            <person name="Venanzi-Rullo E."/>
            <person name="Migueles S."/>
            <person name="Jones R.B."/>
            <person name="Mota T."/>
            <person name="Joseph S.B."/>
            <person name="Groen K."/>
            <person name="Pasternak A.O."/>
            <person name="Hwang W.T."/>
            <person name="Sherman B."/>
            <person name="Vourekas A."/>
            <person name="Nunnari G."/>
            <person name="O'Doherty U."/>
        </authorList>
    </citation>
    <scope>NUCLEOTIDE SEQUENCE</scope>
    <source>
        <strain evidence="38">59Pt2-2014-P4E3</strain>
    </source>
</reference>
<keyword evidence="31 33" id="KW-1160">Virus entry into host cell</keyword>
<feature type="disulfide bond" evidence="33">
    <location>
        <begin position="215"/>
        <end position="244"/>
    </location>
</feature>
<evidence type="ECO:0000256" key="3">
    <source>
        <dbReference type="ARBA" id="ARBA00004505"/>
    </source>
</evidence>
<evidence type="ECO:0000256" key="20">
    <source>
        <dbReference type="ARBA" id="ARBA00022879"/>
    </source>
</evidence>
<dbReference type="InterPro" id="IPR036377">
    <property type="entry name" value="Gp120_core_sf"/>
</dbReference>
<evidence type="ECO:0000256" key="34">
    <source>
        <dbReference type="RuleBase" id="RU363095"/>
    </source>
</evidence>
<keyword evidence="8 33" id="KW-1170">Fusion of virus membrane with host endosomal membrane</keyword>
<comment type="domain">
    <text evidence="33 34">The 17 amino acids long immunosuppressive region is present in many retroviral envelope proteins. Synthetic peptides derived from this relatively conserved sequence inhibit immune function in vitro and in vivo.</text>
</comment>
<keyword evidence="21 33" id="KW-1164">Virus endocytosis by host</keyword>
<gene>
    <name evidence="33 38" type="primary">env</name>
</gene>
<keyword evidence="25 33" id="KW-0472">Membrane</keyword>
<evidence type="ECO:0000256" key="13">
    <source>
        <dbReference type="ARBA" id="ARBA00022685"/>
    </source>
</evidence>
<evidence type="ECO:0000256" key="10">
    <source>
        <dbReference type="ARBA" id="ARBA00022570"/>
    </source>
</evidence>
<feature type="domain" description="Retroviral envelope protein GP41-like" evidence="37">
    <location>
        <begin position="530"/>
        <end position="719"/>
    </location>
</feature>
<evidence type="ECO:0000256" key="24">
    <source>
        <dbReference type="ARBA" id="ARBA00023054"/>
    </source>
</evidence>
<keyword evidence="11 33" id="KW-0945">Host-virus interaction</keyword>
<keyword evidence="16 33" id="KW-0732">Signal</keyword>
<keyword evidence="29 33" id="KW-0899">Viral immunoevasion</keyword>
<feature type="disulfide bond" evidence="33">
    <location>
        <begin position="225"/>
        <end position="236"/>
    </location>
</feature>
<dbReference type="GO" id="GO:1903911">
    <property type="term" value="P:positive regulation of receptor clustering"/>
    <property type="evidence" value="ECO:0007669"/>
    <property type="project" value="UniProtKB-UniRule"/>
</dbReference>
<keyword evidence="26 33" id="KW-0564">Palmitate</keyword>
<evidence type="ECO:0000256" key="32">
    <source>
        <dbReference type="ARBA" id="ARBA00062028"/>
    </source>
</evidence>
<dbReference type="EMBL" id="MK383618">
    <property type="protein sequence ID" value="QCG80441.1"/>
    <property type="molecule type" value="Genomic_DNA"/>
</dbReference>
<feature type="transmembrane region" description="Helical" evidence="34">
    <location>
        <begin position="512"/>
        <end position="535"/>
    </location>
</feature>
<comment type="domain">
    <text evidence="33">The CD4-binding region is targeted by the antibody b12.</text>
</comment>
<evidence type="ECO:0000256" key="1">
    <source>
        <dbReference type="ARBA" id="ARBA00004402"/>
    </source>
</evidence>
<feature type="region of interest" description="Immunosuppression" evidence="33">
    <location>
        <begin position="574"/>
        <end position="592"/>
    </location>
</feature>
<keyword evidence="10 33" id="KW-1165">Clathrin-mediated endocytosis of virus by host</keyword>
<dbReference type="GO" id="GO:0005198">
    <property type="term" value="F:structural molecule activity"/>
    <property type="evidence" value="ECO:0007669"/>
    <property type="project" value="UniProtKB-UniRule"/>
</dbReference>
<evidence type="ECO:0000256" key="18">
    <source>
        <dbReference type="ARBA" id="ARBA00022844"/>
    </source>
</evidence>
<comment type="subunit">
    <text evidence="32">The mature envelope protein (Env) consists of a homotrimer of non-covalently associated gp120-gp41 heterodimers. The resulting complex protrudes from the virus surface as a spike. There seems to be as few as 10 spikes on the average virion. Interacts with host CD4, CCR5 and CXCR4. Gp120 also interacts with the C-type lectins CD209/DC-SIGN and CLEC4M/DC-SIGNR (collectively referred to as DC-SIGN(R)). Gp120 and gp41 interact with GalCer. Gp120 interacts with host ITGA4/ITGB7 complex; on CD4+ T-cells, this interaction results in rapid activation of integrin ITGAL/LFA-1, which facilitates efficient cell-to-cell spreading of HIV-1. Gp120 interacts with cell-associated heparan sulfate; this interaction increases virus infectivity on permissive cells and may be involved in infection of CD4- cells.</text>
</comment>
<evidence type="ECO:0000256" key="6">
    <source>
        <dbReference type="ARBA" id="ARBA00004650"/>
    </source>
</evidence>
<dbReference type="SUPFAM" id="SSF56502">
    <property type="entry name" value="gp120 core"/>
    <property type="match status" value="2"/>
</dbReference>
<dbReference type="CDD" id="cd09909">
    <property type="entry name" value="HIV-1-like_HR1-HR2"/>
    <property type="match status" value="1"/>
</dbReference>
<comment type="function">
    <text evidence="33">Transmembrane protein gp41: Acts as a class I viral fusion protein. Under the current model, the protein has at least 3 conformational states: pre-fusion native state, pre-hairpin intermediate state, and post-fusion hairpin state. During fusion of viral and target intracellular membranes, the coiled coil regions (heptad repeats) assume a trimer-of-hairpins structure, positioning the fusion peptide in close proximity to the C-terminal region of the ectodomain. The formation of this structure appears to drive apposition and subsequent fusion of viral and target cell membranes. Complete fusion occurs in host cell endosomes and is dynamin-dependent, however some lipid transfer might occur at the plasma membrane. The virus undergoes clathrin-dependent internalization long before endosomal fusion, thus minimizing the surface exposure of conserved viral epitopes during fusion and reducing the efficacy of inhibitors targeting these epitopes. Membranes fusion leads to delivery of the nucleocapsid into the cytoplasm.</text>
</comment>
<organismHost>
    <name type="scientific">Homo sapiens</name>
    <name type="common">Human</name>
    <dbReference type="NCBI Taxonomy" id="9606"/>
</organismHost>
<evidence type="ECO:0000256" key="28">
    <source>
        <dbReference type="ARBA" id="ARBA00023180"/>
    </source>
</evidence>
<dbReference type="FunFam" id="2.170.40.20:FF:000003">
    <property type="entry name" value="Envelope glycoprotein gp160"/>
    <property type="match status" value="1"/>
</dbReference>
<proteinExistence type="inferred from homology"/>
<feature type="region of interest" description="Fusion peptide" evidence="33">
    <location>
        <begin position="512"/>
        <end position="532"/>
    </location>
</feature>
<feature type="disulfide bond" evidence="33">
    <location>
        <begin position="51"/>
        <end position="71"/>
    </location>
</feature>
<evidence type="ECO:0000256" key="14">
    <source>
        <dbReference type="ARBA" id="ARBA00022692"/>
    </source>
</evidence>
<evidence type="ECO:0000256" key="12">
    <source>
        <dbReference type="ARBA" id="ARBA00022595"/>
    </source>
</evidence>
<protein>
    <recommendedName>
        <fullName evidence="33">Envelope glycoprotein gp160</fullName>
    </recommendedName>
    <alternativeName>
        <fullName evidence="33">Env polyprotein</fullName>
    </alternativeName>
    <component>
        <recommendedName>
            <fullName evidence="33">Surface protein gp120</fullName>
            <shortName evidence="33">SU</shortName>
        </recommendedName>
        <alternativeName>
            <fullName evidence="33">Glycoprotein 120</fullName>
            <shortName evidence="33">gp120</shortName>
        </alternativeName>
    </component>
    <component>
        <recommendedName>
            <fullName evidence="33">Transmembrane protein gp41</fullName>
            <shortName evidence="33">TM</shortName>
        </recommendedName>
        <alternativeName>
            <fullName evidence="33">Glycoprotein 41</fullName>
            <shortName evidence="33">gp41</shortName>
        </alternativeName>
    </component>
</protein>
<keyword evidence="28 33" id="KW-0325">Glycoprotein</keyword>
<dbReference type="GO" id="GO:0075512">
    <property type="term" value="P:clathrin-dependent endocytosis of virus by host cell"/>
    <property type="evidence" value="ECO:0007669"/>
    <property type="project" value="UniProtKB-UniRule"/>
</dbReference>
<dbReference type="InterPro" id="IPR000777">
    <property type="entry name" value="HIV1_Gp120"/>
</dbReference>
<keyword evidence="19 33" id="KW-1043">Host membrane</keyword>
<dbReference type="GO" id="GO:0019082">
    <property type="term" value="P:viral protein processing"/>
    <property type="evidence" value="ECO:0007669"/>
    <property type="project" value="UniProtKB-UniRule"/>
</dbReference>
<comment type="function">
    <text evidence="33">Envelope glycoprotein gp160: Oligomerizes in the host endoplasmic reticulum into predominantly trimers. In a second time, gp160 transits in the host Golgi, where glycosylation is completed. The precursor is then proteolytically cleaved in the trans-Golgi and thereby activated by cellular furin or furin-like proteases to produce gp120 and gp41.</text>
</comment>
<feature type="coiled-coil region" evidence="33">
    <location>
        <begin position="633"/>
        <end position="667"/>
    </location>
</feature>
<feature type="chain" id="PRO_5023465182" description="Transmembrane protein gp41" evidence="33">
    <location>
        <begin position="512"/>
        <end position="856"/>
    </location>
</feature>
<evidence type="ECO:0000256" key="21">
    <source>
        <dbReference type="ARBA" id="ARBA00022890"/>
    </source>
</evidence>
<dbReference type="GO" id="GO:0019031">
    <property type="term" value="C:viral envelope"/>
    <property type="evidence" value="ECO:0007669"/>
    <property type="project" value="UniProtKB-KW"/>
</dbReference>
<accession>A0A4D6TEV3</accession>
<feature type="transmembrane region" description="Helical" evidence="34">
    <location>
        <begin position="678"/>
        <end position="705"/>
    </location>
</feature>
<comment type="subcellular location">
    <molecule>Surface protein gp120</molecule>
    <subcellularLocation>
        <location evidence="33">Virion membrane</location>
        <topology evidence="33">Peripheral membrane protein</topology>
    </subcellularLocation>
    <subcellularLocation>
        <location evidence="33">Host cell membrane</location>
        <topology evidence="33">Peripheral membrane protein</topology>
    </subcellularLocation>
    <subcellularLocation>
        <location evidence="33">Host endosome membrane</location>
        <topology evidence="33">Single-pass type I membrane protein</topology>
    </subcellularLocation>
    <text evidence="33">The surface protein is not anchored to the viral envelope, but associates with the extravirion surface through its binding to TM. It is probably concentrated at the site of budding and incorporated into the virions possibly by contacts between the cytoplasmic tail of Env and the N-terminus of Gag.</text>
</comment>
<feature type="region of interest" description="MPER; binding to GalCer" evidence="33">
    <location>
        <begin position="662"/>
        <end position="683"/>
    </location>
</feature>
<evidence type="ECO:0000256" key="9">
    <source>
        <dbReference type="ARBA" id="ARBA00022511"/>
    </source>
</evidence>
<evidence type="ECO:0000256" key="17">
    <source>
        <dbReference type="ARBA" id="ARBA00022804"/>
    </source>
</evidence>
<comment type="domain">
    <text evidence="33">The membrane proximal external region (MPER) present in gp41 is a tryptophan-rich region recognized by the antibodies 2F5, Z13, and 4E10. MPER seems to play a role in fusion.</text>
</comment>
<evidence type="ECO:0000313" key="38">
    <source>
        <dbReference type="EMBL" id="QCG80441.1"/>
    </source>
</evidence>
<comment type="domain">
    <text evidence="33">Some of the most genetically diverse regions of the viral genome are present in Env. They are called variable regions 1 through 5 (V1 through V5). Coreceptor usage of gp120 is determined mainly by the primary structure of the third variable region (V3) in the outer domain of gp120. The sequence of V3 determines which coreceptor, CCR5 and/or CXCR4 (corresponding to R5/macrophage, X4/T cell and R5X4/T cell and macrophage tropism), is used to trigger the fusion potential of the Env complex, and hence which cells the virus can infect. Binding to CCR5 involves a region adjacent in addition to V3.</text>
</comment>
<evidence type="ECO:0000256" key="25">
    <source>
        <dbReference type="ARBA" id="ARBA00023136"/>
    </source>
</evidence>
<feature type="topological domain" description="Cytoplasmic" evidence="33">
    <location>
        <begin position="706"/>
        <end position="856"/>
    </location>
</feature>
<comment type="caution">
    <text evidence="33 34">Lacks conserved residue(s) required for the propagation of feature annotation.</text>
</comment>
<comment type="PTM">
    <text evidence="33">Specific enzymatic cleavages in vivo yield mature proteins. Envelope glycoproteins are synthesized as a inactive precursor that is heavily N-glycosylated and processed likely by host cell furin in the Golgi to yield the mature SU and TM proteins. The cleavage site between SU and TM requires the minimal sequence [KR]-X-[KR]-R. About 2 of the 9 disulfide bonds of gp41 are reduced by P4HB/PDI, following binding to CD4 receptor.</text>
</comment>
<dbReference type="Pfam" id="PF00516">
    <property type="entry name" value="GP120"/>
    <property type="match status" value="1"/>
</dbReference>
<feature type="disulfide bond" evidence="33">
    <location>
        <begin position="598"/>
        <end position="604"/>
    </location>
</feature>
<comment type="miscellaneous">
    <text evidence="33">HIV-1 lineages are divided in three main groups, M (for Major), O (for Outlier), and N (for New, or Non-M, Non-O). The vast majority of strains found worldwide belong to the group M. Group O seems to be endemic to and largely confined to Cameroon and neighboring countries in West Central Africa, where these viruses represent a small minority of HIV-1 strains. The group N is represented by a limited number of isolates from Cameroonian persons. The group M is further subdivided in 9 clades or subtypes (A to D, F to H, J and K).</text>
</comment>
<evidence type="ECO:0000256" key="26">
    <source>
        <dbReference type="ARBA" id="ARBA00023139"/>
    </source>
</evidence>
<evidence type="ECO:0000256" key="19">
    <source>
        <dbReference type="ARBA" id="ARBA00022870"/>
    </source>
</evidence>
<feature type="domain" description="Human immunodeficiency virus 1 envelope glycoprotein Gp120" evidence="36">
    <location>
        <begin position="31"/>
        <end position="511"/>
    </location>
</feature>
<evidence type="ECO:0000256" key="15">
    <source>
        <dbReference type="ARBA" id="ARBA00022703"/>
    </source>
</evidence>
<dbReference type="Gene3D" id="1.20.5.490">
    <property type="entry name" value="Single helix bin"/>
    <property type="match status" value="1"/>
</dbReference>
<feature type="chain" id="PRO_5023465183" description="Envelope glycoprotein gp160" evidence="33">
    <location>
        <begin position="30"/>
        <end position="856"/>
    </location>
</feature>
<feature type="disulfide bond" evidence="33">
    <location>
        <begin position="123"/>
        <end position="193"/>
    </location>
</feature>
<dbReference type="GO" id="GO:0039654">
    <property type="term" value="P:fusion of virus membrane with host endosome membrane"/>
    <property type="evidence" value="ECO:0007669"/>
    <property type="project" value="UniProtKB-UniRule"/>
</dbReference>
<dbReference type="FunFam" id="2.170.40.20:FF:000001">
    <property type="entry name" value="Envelope glycoprotein gp160"/>
    <property type="match status" value="1"/>
</dbReference>